<gene>
    <name evidence="1" type="ORF">DJ010_08165</name>
</gene>
<keyword evidence="2" id="KW-1185">Reference proteome</keyword>
<name>A0A316TH33_9ACTN</name>
<evidence type="ECO:0000313" key="2">
    <source>
        <dbReference type="Proteomes" id="UP000245507"/>
    </source>
</evidence>
<dbReference type="AlphaFoldDB" id="A0A316TH33"/>
<dbReference type="Proteomes" id="UP000245507">
    <property type="component" value="Unassembled WGS sequence"/>
</dbReference>
<proteinExistence type="predicted"/>
<dbReference type="OrthoDB" id="9925374at2"/>
<evidence type="ECO:0000313" key="1">
    <source>
        <dbReference type="EMBL" id="PWN03098.1"/>
    </source>
</evidence>
<comment type="caution">
    <text evidence="1">The sequence shown here is derived from an EMBL/GenBank/DDBJ whole genome shotgun (WGS) entry which is preliminary data.</text>
</comment>
<accession>A0A316TH33</accession>
<reference evidence="1 2" key="1">
    <citation type="submission" date="2018-05" db="EMBL/GenBank/DDBJ databases">
        <title>Nocardioides silvaticus genome.</title>
        <authorList>
            <person name="Li C."/>
            <person name="Wang G."/>
        </authorList>
    </citation>
    <scope>NUCLEOTIDE SEQUENCE [LARGE SCALE GENOMIC DNA]</scope>
    <source>
        <strain evidence="1 2">CCTCC AB 2018079</strain>
    </source>
</reference>
<protein>
    <submittedName>
        <fullName evidence="1">Uncharacterized protein</fullName>
    </submittedName>
</protein>
<sequence length="173" mass="18089">MSWFFDVALPVDPSGCQEAIGTLRSVARRARSASDVLGGQSGIPTEAFGGLAAETYRLACGRLSRATAGLADDAAGLAAALEEYVARLVAARSTLLDVREAALAAGFRLVGDIVQWVPAPASPLGELYGRLERRAARAHDEIADATAAWLRARDQFTTGRLAPPVPSATEGAR</sequence>
<organism evidence="1 2">
    <name type="scientific">Nocardioides silvaticus</name>
    <dbReference type="NCBI Taxonomy" id="2201891"/>
    <lineage>
        <taxon>Bacteria</taxon>
        <taxon>Bacillati</taxon>
        <taxon>Actinomycetota</taxon>
        <taxon>Actinomycetes</taxon>
        <taxon>Propionibacteriales</taxon>
        <taxon>Nocardioidaceae</taxon>
        <taxon>Nocardioides</taxon>
    </lineage>
</organism>
<dbReference type="EMBL" id="QGDD01000003">
    <property type="protein sequence ID" value="PWN03098.1"/>
    <property type="molecule type" value="Genomic_DNA"/>
</dbReference>
<dbReference type="RefSeq" id="WP_109693189.1">
    <property type="nucleotide sequence ID" value="NZ_QGDD01000003.1"/>
</dbReference>